<feature type="region of interest" description="Disordered" evidence="1">
    <location>
        <begin position="470"/>
        <end position="489"/>
    </location>
</feature>
<feature type="region of interest" description="Disordered" evidence="1">
    <location>
        <begin position="1082"/>
        <end position="1167"/>
    </location>
</feature>
<feature type="compositionally biased region" description="Polar residues" evidence="1">
    <location>
        <begin position="223"/>
        <end position="235"/>
    </location>
</feature>
<name>F0YGM6_AURAN</name>
<dbReference type="RefSeq" id="XP_009039609.1">
    <property type="nucleotide sequence ID" value="XM_009041361.1"/>
</dbReference>
<dbReference type="Proteomes" id="UP000002729">
    <property type="component" value="Unassembled WGS sequence"/>
</dbReference>
<feature type="compositionally biased region" description="Low complexity" evidence="1">
    <location>
        <begin position="203"/>
        <end position="215"/>
    </location>
</feature>
<proteinExistence type="predicted"/>
<gene>
    <name evidence="2" type="ORF">AURANDRAFT_72151</name>
</gene>
<dbReference type="KEGG" id="aaf:AURANDRAFT_72151"/>
<feature type="region of interest" description="Disordered" evidence="1">
    <location>
        <begin position="203"/>
        <end position="247"/>
    </location>
</feature>
<organism evidence="3">
    <name type="scientific">Aureococcus anophagefferens</name>
    <name type="common">Harmful bloom alga</name>
    <dbReference type="NCBI Taxonomy" id="44056"/>
    <lineage>
        <taxon>Eukaryota</taxon>
        <taxon>Sar</taxon>
        <taxon>Stramenopiles</taxon>
        <taxon>Ochrophyta</taxon>
        <taxon>Pelagophyceae</taxon>
        <taxon>Pelagomonadales</taxon>
        <taxon>Pelagomonadaceae</taxon>
        <taxon>Aureococcus</taxon>
    </lineage>
</organism>
<dbReference type="OrthoDB" id="1668162at2759"/>
<accession>F0YGM6</accession>
<feature type="compositionally biased region" description="Pro residues" evidence="1">
    <location>
        <begin position="999"/>
        <end position="1008"/>
    </location>
</feature>
<evidence type="ECO:0000256" key="1">
    <source>
        <dbReference type="SAM" id="MobiDB-lite"/>
    </source>
</evidence>
<feature type="compositionally biased region" description="Polar residues" evidence="1">
    <location>
        <begin position="988"/>
        <end position="998"/>
    </location>
</feature>
<sequence>MSLLRGNPRYMLSPVDACLWRQRCGRISGKYAVAGFRDRAAGVEWRRVDADCSAATAATAVRELAPIALFGYFVATRVSPNARNTGLSPGDVLVGLDYEPSPRAATATALARLAGDWAGDGKLLLNYWRSADPRLTTALATAARSSPRSVLVTAPAEAAKEASRSQSGIWGTATLAICVTGDGGRGDATVSQAALGGTTVASASASSLPATTAPALQGGGGTSTNSDTIGESSVPTRVKRKDRRGSLGTEVRLSAAEKSATRAALPLRSADVELRTSLTDPVRHSLTPQNVSDETPLQDDRNYAVFKRLLQTGATLDEIVAEMRVAGVPPETTDRIVDSLRSIVATRSRHSAEDQSPAPNLIAPAAPTVPSSDGGNPRAAVLAMITKRSSPSCSGDGATNVRQRMGLDQVSADAILAFSKEFGLEILDESTPSVPGGKRAKLHWDAMTLDDGAMSASVWAADAFGGLDDDSDDDLDAGDEPQRGGFTTFGEDDMGRLATLFEEASTGGLLGGRSHALCVEDDADVLRLCGKTLANARVLDPQRSQNLAITIAPLARAYDGSFVALACALARLTAAPPRVSIEQLETLRAAMPTPDEKRLVASRVYDGVAHASALELDRLDAALIKTKLGTLSMPSSPIDPNKRAYGNAQDAADSAPLSPSAWERLHCEDIVVAAAHGAASVIHTVLPPDRATRLARLRAAFVADQLAPAEKFVFAVVECEAQLATFAGTATPDCAAAARGAVPSLLSSRLDALVTALGADHALGAVAERADAYADCAAKAHDSLTEIRGWGGLQERPAHRFKSAYGVVGLILDRAERKFYRDDASRDADDDGAGHGVAGRSKVDREYSTHPRSANAVSTPPRPTSVRANGSDVALAVPGELPRGDPLKDELLDFPECDGILAALDCARGADERVVASDAEKFKRDGLAKLEHEVLCATLQFAPEDEFSTPVGHRGAGAAEIAHPRPRTVARTHAHFFLGASADAMGDNSGQTALSPRDTSPPPIPDDWPPARRNLERKRLAKLLNEATARCDVLERESVSPLLVQAKELRKYFACEDSEPLDAIFSTLRDFLRALCESRDAQRRTRRAIRRERERDAPRRSERRSIRRRTTLKNHPGWRNEPGETNPEMGAARSSNRADFWPSPPARPPPGAILIMRRIPPSERECD</sequence>
<feature type="region of interest" description="Disordered" evidence="1">
    <location>
        <begin position="984"/>
        <end position="1011"/>
    </location>
</feature>
<feature type="region of interest" description="Disordered" evidence="1">
    <location>
        <begin position="824"/>
        <end position="869"/>
    </location>
</feature>
<protein>
    <submittedName>
        <fullName evidence="2">Uncharacterized protein</fullName>
    </submittedName>
</protein>
<evidence type="ECO:0000313" key="3">
    <source>
        <dbReference type="Proteomes" id="UP000002729"/>
    </source>
</evidence>
<feature type="compositionally biased region" description="Acidic residues" evidence="1">
    <location>
        <begin position="470"/>
        <end position="479"/>
    </location>
</feature>
<reference evidence="2 3" key="1">
    <citation type="journal article" date="2011" name="Proc. Natl. Acad. Sci. U.S.A.">
        <title>Niche of harmful alga Aureococcus anophagefferens revealed through ecogenomics.</title>
        <authorList>
            <person name="Gobler C.J."/>
            <person name="Berry D.L."/>
            <person name="Dyhrman S.T."/>
            <person name="Wilhelm S.W."/>
            <person name="Salamov A."/>
            <person name="Lobanov A.V."/>
            <person name="Zhang Y."/>
            <person name="Collier J.L."/>
            <person name="Wurch L.L."/>
            <person name="Kustka A.B."/>
            <person name="Dill B.D."/>
            <person name="Shah M."/>
            <person name="VerBerkmoes N.C."/>
            <person name="Kuo A."/>
            <person name="Terry A."/>
            <person name="Pangilinan J."/>
            <person name="Lindquist E.A."/>
            <person name="Lucas S."/>
            <person name="Paulsen I.T."/>
            <person name="Hattenrath-Lehmann T.K."/>
            <person name="Talmage S.C."/>
            <person name="Walker E.A."/>
            <person name="Koch F."/>
            <person name="Burson A.M."/>
            <person name="Marcoval M.A."/>
            <person name="Tang Y.Z."/>
            <person name="Lecleir G.R."/>
            <person name="Coyne K.J."/>
            <person name="Berg G.M."/>
            <person name="Bertrand E.M."/>
            <person name="Saito M.A."/>
            <person name="Gladyshev V.N."/>
            <person name="Grigoriev I.V."/>
        </authorList>
    </citation>
    <scope>NUCLEOTIDE SEQUENCE [LARGE SCALE GENOMIC DNA]</scope>
    <source>
        <strain evidence="3">CCMP 1984</strain>
    </source>
</reference>
<dbReference type="Gene3D" id="1.20.58.2220">
    <property type="entry name" value="Formin, FH2 domain"/>
    <property type="match status" value="2"/>
</dbReference>
<dbReference type="GeneID" id="20228571"/>
<dbReference type="InParanoid" id="F0YGM6"/>
<dbReference type="AlphaFoldDB" id="F0YGM6"/>
<feature type="compositionally biased region" description="Basic and acidic residues" evidence="1">
    <location>
        <begin position="1091"/>
        <end position="1104"/>
    </location>
</feature>
<evidence type="ECO:0000313" key="2">
    <source>
        <dbReference type="EMBL" id="EGB05770.1"/>
    </source>
</evidence>
<dbReference type="InterPro" id="IPR042201">
    <property type="entry name" value="FH2_Formin_sf"/>
</dbReference>
<keyword evidence="3" id="KW-1185">Reference proteome</keyword>
<dbReference type="EMBL" id="GL833139">
    <property type="protein sequence ID" value="EGB05770.1"/>
    <property type="molecule type" value="Genomic_DNA"/>
</dbReference>
<feature type="compositionally biased region" description="Pro residues" evidence="1">
    <location>
        <begin position="1142"/>
        <end position="1151"/>
    </location>
</feature>